<evidence type="ECO:0000313" key="2">
    <source>
        <dbReference type="Proteomes" id="UP000199546"/>
    </source>
</evidence>
<organism evidence="1 2">
    <name type="scientific">Geodermatophilus amargosae</name>
    <dbReference type="NCBI Taxonomy" id="1296565"/>
    <lineage>
        <taxon>Bacteria</taxon>
        <taxon>Bacillati</taxon>
        <taxon>Actinomycetota</taxon>
        <taxon>Actinomycetes</taxon>
        <taxon>Geodermatophilales</taxon>
        <taxon>Geodermatophilaceae</taxon>
        <taxon>Geodermatophilus</taxon>
    </lineage>
</organism>
<gene>
    <name evidence="1" type="ORF">SAMN05660657_05260</name>
</gene>
<reference evidence="2" key="1">
    <citation type="submission" date="2016-10" db="EMBL/GenBank/DDBJ databases">
        <authorList>
            <person name="Varghese N."/>
            <person name="Submissions S."/>
        </authorList>
    </citation>
    <scope>NUCLEOTIDE SEQUENCE [LARGE SCALE GENOMIC DNA]</scope>
    <source>
        <strain evidence="2">DSM 46136</strain>
    </source>
</reference>
<dbReference type="RefSeq" id="WP_093584329.1">
    <property type="nucleotide sequence ID" value="NZ_FPBA01000032.1"/>
</dbReference>
<accession>A0A1I7D3F4</accession>
<dbReference type="AlphaFoldDB" id="A0A1I7D3F4"/>
<proteinExistence type="predicted"/>
<name>A0A1I7D3F4_9ACTN</name>
<dbReference type="Proteomes" id="UP000199546">
    <property type="component" value="Unassembled WGS sequence"/>
</dbReference>
<keyword evidence="2" id="KW-1185">Reference proteome</keyword>
<dbReference type="STRING" id="1296565.SAMN05660657_05260"/>
<sequence length="121" mass="12717">MTSALLQLAGITAMLVGAFAALGLLFRVFSGQLMLDIRARRRAREGDVPPPAAPRPVEAVPAGAPQVRRLGLQAAYDDVLAEAAALLAVPHALGTVRPGFARDVERLRLQTALSDAGLVVR</sequence>
<dbReference type="EMBL" id="FPBA01000032">
    <property type="protein sequence ID" value="SFU06167.1"/>
    <property type="molecule type" value="Genomic_DNA"/>
</dbReference>
<protein>
    <submittedName>
        <fullName evidence="1">Uncharacterized protein</fullName>
    </submittedName>
</protein>
<evidence type="ECO:0000313" key="1">
    <source>
        <dbReference type="EMBL" id="SFU06167.1"/>
    </source>
</evidence>